<proteinExistence type="predicted"/>
<evidence type="ECO:0000313" key="2">
    <source>
        <dbReference type="EMBL" id="OHA08592.1"/>
    </source>
</evidence>
<keyword evidence="1" id="KW-0472">Membrane</keyword>
<reference evidence="2 3" key="1">
    <citation type="journal article" date="2016" name="Nat. Commun.">
        <title>Thousands of microbial genomes shed light on interconnected biogeochemical processes in an aquifer system.</title>
        <authorList>
            <person name="Anantharaman K."/>
            <person name="Brown C.T."/>
            <person name="Hug L.A."/>
            <person name="Sharon I."/>
            <person name="Castelle C.J."/>
            <person name="Probst A.J."/>
            <person name="Thomas B.C."/>
            <person name="Singh A."/>
            <person name="Wilkins M.J."/>
            <person name="Karaoz U."/>
            <person name="Brodie E.L."/>
            <person name="Williams K.H."/>
            <person name="Hubbard S.S."/>
            <person name="Banfield J.F."/>
        </authorList>
    </citation>
    <scope>NUCLEOTIDE SEQUENCE [LARGE SCALE GENOMIC DNA]</scope>
</reference>
<keyword evidence="1" id="KW-0812">Transmembrane</keyword>
<evidence type="ECO:0000313" key="3">
    <source>
        <dbReference type="Proteomes" id="UP000178977"/>
    </source>
</evidence>
<dbReference type="STRING" id="1802281.A3A44_02115"/>
<gene>
    <name evidence="2" type="ORF">A3A44_02115</name>
</gene>
<protein>
    <submittedName>
        <fullName evidence="2">Uncharacterized protein</fullName>
    </submittedName>
</protein>
<accession>A0A1G2LCT3</accession>
<sequence>MIHVRIVTDFFREHFVAVLVAVTVVFILASAWLLFDRQTRENIGGPEPVGEEIRKMVERAASHAMFPEGEEPTVATVVDPAKLAGQEFFRRARVGDAVLVFRNAKMVILYNPESDRIVNMAPLTDESEPGAPGTSGIAAHGTTVIQTPTIIGR</sequence>
<dbReference type="EMBL" id="MHQT01000038">
    <property type="protein sequence ID" value="OHA08592.1"/>
    <property type="molecule type" value="Genomic_DNA"/>
</dbReference>
<dbReference type="AlphaFoldDB" id="A0A1G2LCT3"/>
<comment type="caution">
    <text evidence="2">The sequence shown here is derived from an EMBL/GenBank/DDBJ whole genome shotgun (WGS) entry which is preliminary data.</text>
</comment>
<keyword evidence="1" id="KW-1133">Transmembrane helix</keyword>
<name>A0A1G2LCT3_9BACT</name>
<dbReference type="Proteomes" id="UP000178977">
    <property type="component" value="Unassembled WGS sequence"/>
</dbReference>
<feature type="transmembrane region" description="Helical" evidence="1">
    <location>
        <begin position="15"/>
        <end position="35"/>
    </location>
</feature>
<evidence type="ECO:0000256" key="1">
    <source>
        <dbReference type="SAM" id="Phobius"/>
    </source>
</evidence>
<organism evidence="2 3">
    <name type="scientific">Candidatus Sungbacteria bacterium RIFCSPLOWO2_01_FULL_60_25</name>
    <dbReference type="NCBI Taxonomy" id="1802281"/>
    <lineage>
        <taxon>Bacteria</taxon>
        <taxon>Candidatus Sungiibacteriota</taxon>
    </lineage>
</organism>